<keyword evidence="2" id="KW-0812">Transmembrane</keyword>
<dbReference type="InterPro" id="IPR011044">
    <property type="entry name" value="Quino_amine_DH_bsu"/>
</dbReference>
<dbReference type="InterPro" id="IPR000719">
    <property type="entry name" value="Prot_kinase_dom"/>
</dbReference>
<evidence type="ECO:0000313" key="4">
    <source>
        <dbReference type="EMBL" id="GIH79135.1"/>
    </source>
</evidence>
<evidence type="ECO:0000259" key="3">
    <source>
        <dbReference type="PROSITE" id="PS50011"/>
    </source>
</evidence>
<dbReference type="PROSITE" id="PS50011">
    <property type="entry name" value="PROTEIN_KINASE_DOM"/>
    <property type="match status" value="1"/>
</dbReference>
<reference evidence="4 5" key="1">
    <citation type="submission" date="2021-01" db="EMBL/GenBank/DDBJ databases">
        <title>Whole genome shotgun sequence of Planobispora longispora NBRC 13918.</title>
        <authorList>
            <person name="Komaki H."/>
            <person name="Tamura T."/>
        </authorList>
    </citation>
    <scope>NUCLEOTIDE SEQUENCE [LARGE SCALE GENOMIC DNA]</scope>
    <source>
        <strain evidence="4 5">NBRC 13918</strain>
    </source>
</reference>
<dbReference type="GO" id="GO:0005524">
    <property type="term" value="F:ATP binding"/>
    <property type="evidence" value="ECO:0007669"/>
    <property type="project" value="InterPro"/>
</dbReference>
<name>A0A8J3RQY3_9ACTN</name>
<keyword evidence="5" id="KW-1185">Reference proteome</keyword>
<feature type="compositionally biased region" description="Low complexity" evidence="1">
    <location>
        <begin position="325"/>
        <end position="341"/>
    </location>
</feature>
<dbReference type="EMBL" id="BOOH01000045">
    <property type="protein sequence ID" value="GIH79135.1"/>
    <property type="molecule type" value="Genomic_DNA"/>
</dbReference>
<comment type="caution">
    <text evidence="4">The sequence shown here is derived from an EMBL/GenBank/DDBJ whole genome shotgun (WGS) entry which is preliminary data.</text>
</comment>
<feature type="transmembrane region" description="Helical" evidence="2">
    <location>
        <begin position="297"/>
        <end position="318"/>
    </location>
</feature>
<dbReference type="GO" id="GO:0004672">
    <property type="term" value="F:protein kinase activity"/>
    <property type="evidence" value="ECO:0007669"/>
    <property type="project" value="InterPro"/>
</dbReference>
<dbReference type="AlphaFoldDB" id="A0A8J3RQY3"/>
<dbReference type="SMART" id="SM00220">
    <property type="entry name" value="S_TKc"/>
    <property type="match status" value="1"/>
</dbReference>
<dbReference type="Gene3D" id="2.120.10.30">
    <property type="entry name" value="TolB, C-terminal domain"/>
    <property type="match status" value="1"/>
</dbReference>
<feature type="region of interest" description="Disordered" evidence="1">
    <location>
        <begin position="320"/>
        <end position="376"/>
    </location>
</feature>
<dbReference type="Gene3D" id="1.10.510.10">
    <property type="entry name" value="Transferase(Phosphotransferase) domain 1"/>
    <property type="match status" value="2"/>
</dbReference>
<feature type="domain" description="Protein kinase" evidence="3">
    <location>
        <begin position="10"/>
        <end position="257"/>
    </location>
</feature>
<evidence type="ECO:0000256" key="1">
    <source>
        <dbReference type="SAM" id="MobiDB-lite"/>
    </source>
</evidence>
<dbReference type="Proteomes" id="UP000616724">
    <property type="component" value="Unassembled WGS sequence"/>
</dbReference>
<dbReference type="RefSeq" id="WP_203893596.1">
    <property type="nucleotide sequence ID" value="NZ_BOOH01000045.1"/>
</dbReference>
<accession>A0A8J3RQY3</accession>
<dbReference type="InterPro" id="IPR011042">
    <property type="entry name" value="6-blade_b-propeller_TolB-like"/>
</dbReference>
<feature type="region of interest" description="Disordered" evidence="1">
    <location>
        <begin position="267"/>
        <end position="292"/>
    </location>
</feature>
<organism evidence="4 5">
    <name type="scientific">Planobispora longispora</name>
    <dbReference type="NCBI Taxonomy" id="28887"/>
    <lineage>
        <taxon>Bacteria</taxon>
        <taxon>Bacillati</taxon>
        <taxon>Actinomycetota</taxon>
        <taxon>Actinomycetes</taxon>
        <taxon>Streptosporangiales</taxon>
        <taxon>Streptosporangiaceae</taxon>
        <taxon>Planobispora</taxon>
    </lineage>
</organism>
<dbReference type="SUPFAM" id="SSF56112">
    <property type="entry name" value="Protein kinase-like (PK-like)"/>
    <property type="match status" value="1"/>
</dbReference>
<protein>
    <recommendedName>
        <fullName evidence="3">Protein kinase domain-containing protein</fullName>
    </recommendedName>
</protein>
<keyword evidence="2" id="KW-1133">Transmembrane helix</keyword>
<keyword evidence="2" id="KW-0472">Membrane</keyword>
<evidence type="ECO:0000313" key="5">
    <source>
        <dbReference type="Proteomes" id="UP000616724"/>
    </source>
</evidence>
<evidence type="ECO:0000256" key="2">
    <source>
        <dbReference type="SAM" id="Phobius"/>
    </source>
</evidence>
<sequence>MADTPSIGEYRVVGTLGSADSGEGGETLLARDAGGDQVVVWLAGAERDPADPEVLRFLVEAEALRRIPAVGIAQVLGTGFHDGRLYLVSEHVAGPSLERHVRERGPLHGDELHRLAIATVTALSVIHRSGAAHLRISAGTVLLAADGARLVGLRPAAAAGGPGTPADLFSWAATMVYAATGRYPAGGAPGHAPGGAASGRYPTGHAPGGAVEAAVPGDPAVLREPLRHVVAACLASAPGDRPTADEVLLRLVGQDTAQVAQALGAGAREPGAGADPGPGPGPGESPGGHRGTRRRTLVLAGAAVLGAGAVAAIVLTSFSGTSRQSGDPASGRAAPAASASPSGPPSAPTAVPSPQSVPPDTRNVELPGLGTELRENPADPVRLAGYMDATTATYVRDAAGTGFRKVDELYQPVQSPDGVWTAMISWSKFSDVETDHVRFVRRATGEEFDVEVGRKPLGVVAPVWSADSGRLLLTFFDFGGDDDKPTEQGFAIVNPATRTATEIKLGKGPDIGSFAWAPGGQEVARVAAPDPRSPETLHALWYSLSGQLTRRSAEEIGPAFTRGDWFSPSGGRFFAVCVGEPKSVCVYDARTGDRVAVVPSGTSADVAQPLAWFGEDHLIVMNPRGEGNRYQVVDFDGTVRRILADVPKGKLALDFMLDFAPVR</sequence>
<gene>
    <name evidence="4" type="ORF">Plo01_55640</name>
</gene>
<dbReference type="SUPFAM" id="SSF50969">
    <property type="entry name" value="YVTN repeat-like/Quinoprotein amine dehydrogenase"/>
    <property type="match status" value="1"/>
</dbReference>
<proteinExistence type="predicted"/>
<dbReference type="InterPro" id="IPR011009">
    <property type="entry name" value="Kinase-like_dom_sf"/>
</dbReference>